<sequence>MPRRKEVARKNIHDASSSRRATNEREEEVHHMASWFNNTQALHNYIQRWEKRPFVAPRGNVIGKLSVNLVPTEIRILHYLLTYTIFPCGGNHGVIQHEDVLVMWAMLKGYKICWPFFIIQHMLKFQGKTNKPIGYSPLWSKIYEYLGIDVQGARKVVINSRRCIDATTIKQMRRQIEQQPQGMDEVDEEETRLEEEEQENQTGQEEEGQPGPS</sequence>
<reference evidence="2 3" key="1">
    <citation type="journal article" date="2023" name="Plants (Basel)">
        <title>Bridging the Gap: Combining Genomics and Transcriptomics Approaches to Understand Stylosanthes scabra, an Orphan Legume from the Brazilian Caatinga.</title>
        <authorList>
            <person name="Ferreira-Neto J.R.C."/>
            <person name="da Silva M.D."/>
            <person name="Binneck E."/>
            <person name="de Melo N.F."/>
            <person name="da Silva R.H."/>
            <person name="de Melo A.L.T.M."/>
            <person name="Pandolfi V."/>
            <person name="Bustamante F.O."/>
            <person name="Brasileiro-Vidal A.C."/>
            <person name="Benko-Iseppon A.M."/>
        </authorList>
    </citation>
    <scope>NUCLEOTIDE SEQUENCE [LARGE SCALE GENOMIC DNA]</scope>
    <source>
        <tissue evidence="2">Leaves</tissue>
    </source>
</reference>
<accession>A0ABU6R134</accession>
<comment type="caution">
    <text evidence="2">The sequence shown here is derived from an EMBL/GenBank/DDBJ whole genome shotgun (WGS) entry which is preliminary data.</text>
</comment>
<evidence type="ECO:0000313" key="3">
    <source>
        <dbReference type="Proteomes" id="UP001341840"/>
    </source>
</evidence>
<name>A0ABU6R134_9FABA</name>
<proteinExistence type="predicted"/>
<keyword evidence="3" id="KW-1185">Reference proteome</keyword>
<feature type="non-terminal residue" evidence="2">
    <location>
        <position position="213"/>
    </location>
</feature>
<feature type="region of interest" description="Disordered" evidence="1">
    <location>
        <begin position="1"/>
        <end position="24"/>
    </location>
</feature>
<protein>
    <submittedName>
        <fullName evidence="2">Uncharacterized protein</fullName>
    </submittedName>
</protein>
<feature type="compositionally biased region" description="Acidic residues" evidence="1">
    <location>
        <begin position="184"/>
        <end position="213"/>
    </location>
</feature>
<organism evidence="2 3">
    <name type="scientific">Stylosanthes scabra</name>
    <dbReference type="NCBI Taxonomy" id="79078"/>
    <lineage>
        <taxon>Eukaryota</taxon>
        <taxon>Viridiplantae</taxon>
        <taxon>Streptophyta</taxon>
        <taxon>Embryophyta</taxon>
        <taxon>Tracheophyta</taxon>
        <taxon>Spermatophyta</taxon>
        <taxon>Magnoliopsida</taxon>
        <taxon>eudicotyledons</taxon>
        <taxon>Gunneridae</taxon>
        <taxon>Pentapetalae</taxon>
        <taxon>rosids</taxon>
        <taxon>fabids</taxon>
        <taxon>Fabales</taxon>
        <taxon>Fabaceae</taxon>
        <taxon>Papilionoideae</taxon>
        <taxon>50 kb inversion clade</taxon>
        <taxon>dalbergioids sensu lato</taxon>
        <taxon>Dalbergieae</taxon>
        <taxon>Pterocarpus clade</taxon>
        <taxon>Stylosanthes</taxon>
    </lineage>
</organism>
<evidence type="ECO:0000313" key="2">
    <source>
        <dbReference type="EMBL" id="MED6117372.1"/>
    </source>
</evidence>
<evidence type="ECO:0000256" key="1">
    <source>
        <dbReference type="SAM" id="MobiDB-lite"/>
    </source>
</evidence>
<gene>
    <name evidence="2" type="ORF">PIB30_109412</name>
</gene>
<feature type="region of interest" description="Disordered" evidence="1">
    <location>
        <begin position="175"/>
        <end position="213"/>
    </location>
</feature>
<dbReference type="EMBL" id="JASCZI010005592">
    <property type="protein sequence ID" value="MED6117372.1"/>
    <property type="molecule type" value="Genomic_DNA"/>
</dbReference>
<dbReference type="Proteomes" id="UP001341840">
    <property type="component" value="Unassembled WGS sequence"/>
</dbReference>